<keyword evidence="17" id="KW-1185">Reference proteome</keyword>
<evidence type="ECO:0000256" key="8">
    <source>
        <dbReference type="ARBA" id="ARBA00022741"/>
    </source>
</evidence>
<evidence type="ECO:0000256" key="1">
    <source>
        <dbReference type="ARBA" id="ARBA00000085"/>
    </source>
</evidence>
<accession>A0ABQ6HBT4</accession>
<dbReference type="PROSITE" id="PS50109">
    <property type="entry name" value="HIS_KIN"/>
    <property type="match status" value="1"/>
</dbReference>
<dbReference type="Gene3D" id="1.10.287.130">
    <property type="match status" value="1"/>
</dbReference>
<dbReference type="SUPFAM" id="SSF47384">
    <property type="entry name" value="Homodimeric domain of signal transducing histidine kinase"/>
    <property type="match status" value="1"/>
</dbReference>
<dbReference type="Gene3D" id="3.30.565.10">
    <property type="entry name" value="Histidine kinase-like ATPase, C-terminal domain"/>
    <property type="match status" value="1"/>
</dbReference>
<keyword evidence="13 14" id="KW-0472">Membrane</keyword>
<keyword evidence="8" id="KW-0547">Nucleotide-binding</keyword>
<dbReference type="Pfam" id="PF00512">
    <property type="entry name" value="HisKA"/>
    <property type="match status" value="1"/>
</dbReference>
<evidence type="ECO:0000256" key="12">
    <source>
        <dbReference type="ARBA" id="ARBA00023012"/>
    </source>
</evidence>
<feature type="transmembrane region" description="Helical" evidence="14">
    <location>
        <begin position="138"/>
        <end position="157"/>
    </location>
</feature>
<evidence type="ECO:0000313" key="16">
    <source>
        <dbReference type="EMBL" id="GLX85590.1"/>
    </source>
</evidence>
<dbReference type="GO" id="GO:0016301">
    <property type="term" value="F:kinase activity"/>
    <property type="evidence" value="ECO:0007669"/>
    <property type="project" value="UniProtKB-KW"/>
</dbReference>
<dbReference type="InterPro" id="IPR003594">
    <property type="entry name" value="HATPase_dom"/>
</dbReference>
<feature type="domain" description="Histidine kinase" evidence="15">
    <location>
        <begin position="217"/>
        <end position="427"/>
    </location>
</feature>
<dbReference type="PANTHER" id="PTHR45528:SF1">
    <property type="entry name" value="SENSOR HISTIDINE KINASE CPXA"/>
    <property type="match status" value="1"/>
</dbReference>
<protein>
    <recommendedName>
        <fullName evidence="3">histidine kinase</fullName>
        <ecNumber evidence="3">2.7.13.3</ecNumber>
    </recommendedName>
</protein>
<name>A0ABQ6HBT4_9GAMM</name>
<dbReference type="InterPro" id="IPR036097">
    <property type="entry name" value="HisK_dim/P_sf"/>
</dbReference>
<keyword evidence="6" id="KW-0808">Transferase</keyword>
<reference evidence="16 17" key="1">
    <citation type="submission" date="2023-03" db="EMBL/GenBank/DDBJ databases">
        <title>Thalassotalea loyana LMG 22536T draft genome sequence.</title>
        <authorList>
            <person name="Sawabe T."/>
        </authorList>
    </citation>
    <scope>NUCLEOTIDE SEQUENCE [LARGE SCALE GENOMIC DNA]</scope>
    <source>
        <strain evidence="16 17">LMG 22536</strain>
    </source>
</reference>
<organism evidence="16 17">
    <name type="scientific">Thalassotalea loyana</name>
    <dbReference type="NCBI Taxonomy" id="280483"/>
    <lineage>
        <taxon>Bacteria</taxon>
        <taxon>Pseudomonadati</taxon>
        <taxon>Pseudomonadota</taxon>
        <taxon>Gammaproteobacteria</taxon>
        <taxon>Alteromonadales</taxon>
        <taxon>Colwelliaceae</taxon>
        <taxon>Thalassotalea</taxon>
    </lineage>
</organism>
<dbReference type="SMART" id="SM00387">
    <property type="entry name" value="HATPase_c"/>
    <property type="match status" value="1"/>
</dbReference>
<keyword evidence="9 16" id="KW-0418">Kinase</keyword>
<dbReference type="SUPFAM" id="SSF55874">
    <property type="entry name" value="ATPase domain of HSP90 chaperone/DNA topoisomerase II/histidine kinase"/>
    <property type="match status" value="1"/>
</dbReference>
<comment type="catalytic activity">
    <reaction evidence="1">
        <text>ATP + protein L-histidine = ADP + protein N-phospho-L-histidine.</text>
        <dbReference type="EC" id="2.7.13.3"/>
    </reaction>
</comment>
<evidence type="ECO:0000256" key="3">
    <source>
        <dbReference type="ARBA" id="ARBA00012438"/>
    </source>
</evidence>
<comment type="caution">
    <text evidence="16">The sequence shown here is derived from an EMBL/GenBank/DDBJ whole genome shotgun (WGS) entry which is preliminary data.</text>
</comment>
<dbReference type="SMART" id="SM00388">
    <property type="entry name" value="HisKA"/>
    <property type="match status" value="1"/>
</dbReference>
<dbReference type="InterPro" id="IPR004358">
    <property type="entry name" value="Sig_transdc_His_kin-like_C"/>
</dbReference>
<dbReference type="InterPro" id="IPR036890">
    <property type="entry name" value="HATPase_C_sf"/>
</dbReference>
<evidence type="ECO:0000256" key="6">
    <source>
        <dbReference type="ARBA" id="ARBA00022679"/>
    </source>
</evidence>
<evidence type="ECO:0000256" key="7">
    <source>
        <dbReference type="ARBA" id="ARBA00022692"/>
    </source>
</evidence>
<dbReference type="Proteomes" id="UP001157134">
    <property type="component" value="Unassembled WGS sequence"/>
</dbReference>
<keyword evidence="5" id="KW-0597">Phosphoprotein</keyword>
<dbReference type="PANTHER" id="PTHR45528">
    <property type="entry name" value="SENSOR HISTIDINE KINASE CPXA"/>
    <property type="match status" value="1"/>
</dbReference>
<evidence type="ECO:0000256" key="10">
    <source>
        <dbReference type="ARBA" id="ARBA00022840"/>
    </source>
</evidence>
<dbReference type="EC" id="2.7.13.3" evidence="3"/>
<feature type="transmembrane region" description="Helical" evidence="14">
    <location>
        <begin position="6"/>
        <end position="25"/>
    </location>
</feature>
<dbReference type="PRINTS" id="PR00344">
    <property type="entry name" value="BCTRLSENSOR"/>
</dbReference>
<evidence type="ECO:0000313" key="17">
    <source>
        <dbReference type="Proteomes" id="UP001157134"/>
    </source>
</evidence>
<evidence type="ECO:0000256" key="5">
    <source>
        <dbReference type="ARBA" id="ARBA00022553"/>
    </source>
</evidence>
<evidence type="ECO:0000259" key="15">
    <source>
        <dbReference type="PROSITE" id="PS50109"/>
    </source>
</evidence>
<evidence type="ECO:0000256" key="4">
    <source>
        <dbReference type="ARBA" id="ARBA00022475"/>
    </source>
</evidence>
<evidence type="ECO:0000256" key="13">
    <source>
        <dbReference type="ARBA" id="ARBA00023136"/>
    </source>
</evidence>
<dbReference type="InterPro" id="IPR005467">
    <property type="entry name" value="His_kinase_dom"/>
</dbReference>
<proteinExistence type="predicted"/>
<comment type="subcellular location">
    <subcellularLocation>
        <location evidence="2">Cell membrane</location>
        <topology evidence="2">Multi-pass membrane protein</topology>
    </subcellularLocation>
</comment>
<dbReference type="CDD" id="cd00082">
    <property type="entry name" value="HisKA"/>
    <property type="match status" value="1"/>
</dbReference>
<keyword evidence="10" id="KW-0067">ATP-binding</keyword>
<dbReference type="InterPro" id="IPR003661">
    <property type="entry name" value="HisK_dim/P_dom"/>
</dbReference>
<dbReference type="InterPro" id="IPR050398">
    <property type="entry name" value="HssS/ArlS-like"/>
</dbReference>
<evidence type="ECO:0000256" key="9">
    <source>
        <dbReference type="ARBA" id="ARBA00022777"/>
    </source>
</evidence>
<gene>
    <name evidence="16" type="primary">rstB_2</name>
    <name evidence="16" type="ORF">tloyanaT_18420</name>
</gene>
<keyword evidence="11 14" id="KW-1133">Transmembrane helix</keyword>
<keyword evidence="12" id="KW-0902">Two-component regulatory system</keyword>
<dbReference type="Pfam" id="PF02518">
    <property type="entry name" value="HATPase_c"/>
    <property type="match status" value="1"/>
</dbReference>
<evidence type="ECO:0000256" key="11">
    <source>
        <dbReference type="ARBA" id="ARBA00022989"/>
    </source>
</evidence>
<sequence length="427" mass="49049">MRLGRTFFSLYLLIVFSLLSIIWFLDQAWHFYLEQDVDSYDGYKIVMAAAEERLLSLPEEEWDEELSRLNEKFQIHLSTRLMPTIKKLTKDDQERLARGKTYIYLQGDDVMLHHLIGKTEQVLILGPMQIPTRPELATFGRTLILVVFGILIFFWLWPLSRDLDSLDKTARLIGESNFDVQAPKAMTSTISPLTKTFNMMAIRLKNLANAHKELTNAVAHELRTPLARSRFALQMLAVAKDEEKRAKYIEQIDSDTKELDELINELLMYSTLESDRPQLNFADYKAIDIVKSHIAKYEQYDGKIEINNQVGNLYVECDKHFIDRALANYITNAIKYGDDLIVITLSQSEDDIIIDVEDNGNGVEDDIKSQVFEAFTRADKSRNKDEGGFGLGLAIVERIMEWHQGKVDVADGRLGGAKFRLKFPIVQ</sequence>
<dbReference type="EMBL" id="BSSV01000003">
    <property type="protein sequence ID" value="GLX85590.1"/>
    <property type="molecule type" value="Genomic_DNA"/>
</dbReference>
<keyword evidence="4" id="KW-1003">Cell membrane</keyword>
<evidence type="ECO:0000256" key="14">
    <source>
        <dbReference type="SAM" id="Phobius"/>
    </source>
</evidence>
<keyword evidence="7 14" id="KW-0812">Transmembrane</keyword>
<evidence type="ECO:0000256" key="2">
    <source>
        <dbReference type="ARBA" id="ARBA00004651"/>
    </source>
</evidence>